<dbReference type="NCBIfam" id="TIGR02595">
    <property type="entry name" value="PEP_CTERM"/>
    <property type="match status" value="1"/>
</dbReference>
<sequence length="249" mass="25813">MKNQIFTLLLCSCSYSHAATTTIDNLDALTATHTITSKGTIANSVFTDTSVNDGDANVDDNADITLAWEMTLLKTTPSPTGTRRSIVDLGGGTNGLSVTWYNGTIFAQVQQSPSQVGGSGLGDTGALSYAVTSGDLNIERSWVISLDVDGASSTMNMFVDGTLIGSVSGVPVTDWAGGDSGGFFARSGSVLVEDFNSGSGAIGPIDAEASANLTSGFRLYEDTFVTIPEPTSVSLLTLGVFALIARRKK</sequence>
<keyword evidence="4" id="KW-1185">Reference proteome</keyword>
<protein>
    <submittedName>
        <fullName evidence="3">PEP-CTERM sorting domain-containing protein</fullName>
    </submittedName>
</protein>
<evidence type="ECO:0000259" key="2">
    <source>
        <dbReference type="Pfam" id="PF07589"/>
    </source>
</evidence>
<evidence type="ECO:0000313" key="3">
    <source>
        <dbReference type="EMBL" id="NWK56158.1"/>
    </source>
</evidence>
<keyword evidence="1" id="KW-0732">Signal</keyword>
<name>A0A851GEH6_9BACT</name>
<feature type="signal peptide" evidence="1">
    <location>
        <begin position="1"/>
        <end position="18"/>
    </location>
</feature>
<accession>A0A851GEH6</accession>
<dbReference type="Proteomes" id="UP000557872">
    <property type="component" value="Unassembled WGS sequence"/>
</dbReference>
<reference evidence="3 4" key="1">
    <citation type="submission" date="2020-07" db="EMBL/GenBank/DDBJ databases">
        <title>Roseicoccus Jingziensis gen. nov., sp. nov., isolated from coastal seawater.</title>
        <authorList>
            <person name="Feng X."/>
        </authorList>
    </citation>
    <scope>NUCLEOTIDE SEQUENCE [LARGE SCALE GENOMIC DNA]</scope>
    <source>
        <strain evidence="3 4">N1E253</strain>
    </source>
</reference>
<dbReference type="Pfam" id="PF07589">
    <property type="entry name" value="PEP-CTERM"/>
    <property type="match status" value="1"/>
</dbReference>
<organism evidence="3 4">
    <name type="scientific">Oceaniferula marina</name>
    <dbReference type="NCBI Taxonomy" id="2748318"/>
    <lineage>
        <taxon>Bacteria</taxon>
        <taxon>Pseudomonadati</taxon>
        <taxon>Verrucomicrobiota</taxon>
        <taxon>Verrucomicrobiia</taxon>
        <taxon>Verrucomicrobiales</taxon>
        <taxon>Verrucomicrobiaceae</taxon>
        <taxon>Oceaniferula</taxon>
    </lineage>
</organism>
<dbReference type="AlphaFoldDB" id="A0A851GEH6"/>
<comment type="caution">
    <text evidence="3">The sequence shown here is derived from an EMBL/GenBank/DDBJ whole genome shotgun (WGS) entry which is preliminary data.</text>
</comment>
<proteinExistence type="predicted"/>
<feature type="domain" description="Ice-binding protein C-terminal" evidence="2">
    <location>
        <begin position="226"/>
        <end position="248"/>
    </location>
</feature>
<gene>
    <name evidence="3" type="ORF">HW115_11100</name>
</gene>
<feature type="chain" id="PRO_5032788521" evidence="1">
    <location>
        <begin position="19"/>
        <end position="249"/>
    </location>
</feature>
<dbReference type="EMBL" id="JACBAZ010000004">
    <property type="protein sequence ID" value="NWK56158.1"/>
    <property type="molecule type" value="Genomic_DNA"/>
</dbReference>
<dbReference type="InterPro" id="IPR013424">
    <property type="entry name" value="Ice-binding_C"/>
</dbReference>
<evidence type="ECO:0000313" key="4">
    <source>
        <dbReference type="Proteomes" id="UP000557872"/>
    </source>
</evidence>
<evidence type="ECO:0000256" key="1">
    <source>
        <dbReference type="SAM" id="SignalP"/>
    </source>
</evidence>
<dbReference type="RefSeq" id="WP_178932871.1">
    <property type="nucleotide sequence ID" value="NZ_JACBAZ010000004.1"/>
</dbReference>